<name>A0ABQ5KFB1_9EUKA</name>
<proteinExistence type="predicted"/>
<dbReference type="PANTHER" id="PTHR45745">
    <property type="entry name" value="PHOSPHOMANNOMUTASE 45A"/>
    <property type="match status" value="1"/>
</dbReference>
<comment type="caution">
    <text evidence="5">The sequence shown here is derived from an EMBL/GenBank/DDBJ whole genome shotgun (WGS) entry which is preliminary data.</text>
</comment>
<dbReference type="Gene3D" id="3.40.120.10">
    <property type="entry name" value="Alpha-D-Glucose-1,6-Bisphosphate, subunit A, domain 3"/>
    <property type="match status" value="1"/>
</dbReference>
<accession>A0ABQ5KFB1</accession>
<evidence type="ECO:0000313" key="6">
    <source>
        <dbReference type="Proteomes" id="UP001057375"/>
    </source>
</evidence>
<reference evidence="5" key="1">
    <citation type="submission" date="2022-03" db="EMBL/GenBank/DDBJ databases">
        <title>Draft genome sequence of Aduncisulcus paluster, a free-living microaerophilic Fornicata.</title>
        <authorList>
            <person name="Yuyama I."/>
            <person name="Kume K."/>
            <person name="Tamura T."/>
            <person name="Inagaki Y."/>
            <person name="Hashimoto T."/>
        </authorList>
    </citation>
    <scope>NUCLEOTIDE SEQUENCE</scope>
    <source>
        <strain evidence="5">NY0171</strain>
    </source>
</reference>
<evidence type="ECO:0000256" key="2">
    <source>
        <dbReference type="ARBA" id="ARBA00022842"/>
    </source>
</evidence>
<feature type="non-terminal residue" evidence="5">
    <location>
        <position position="86"/>
    </location>
</feature>
<dbReference type="Proteomes" id="UP001057375">
    <property type="component" value="Unassembled WGS sequence"/>
</dbReference>
<keyword evidence="3" id="KW-0413">Isomerase</keyword>
<dbReference type="EMBL" id="BQXS01009442">
    <property type="protein sequence ID" value="GKT31218.1"/>
    <property type="molecule type" value="Genomic_DNA"/>
</dbReference>
<organism evidence="5 6">
    <name type="scientific">Aduncisulcus paluster</name>
    <dbReference type="NCBI Taxonomy" id="2918883"/>
    <lineage>
        <taxon>Eukaryota</taxon>
        <taxon>Metamonada</taxon>
        <taxon>Carpediemonas-like organisms</taxon>
        <taxon>Aduncisulcus</taxon>
    </lineage>
</organism>
<gene>
    <name evidence="5" type="ORF">ADUPG1_005797</name>
</gene>
<evidence type="ECO:0000259" key="4">
    <source>
        <dbReference type="Pfam" id="PF02880"/>
    </source>
</evidence>
<dbReference type="Pfam" id="PF02880">
    <property type="entry name" value="PGM_PMM_III"/>
    <property type="match status" value="1"/>
</dbReference>
<keyword evidence="6" id="KW-1185">Reference proteome</keyword>
<dbReference type="PANTHER" id="PTHR45745:SF1">
    <property type="entry name" value="PHOSPHOGLUCOMUTASE 2B-RELATED"/>
    <property type="match status" value="1"/>
</dbReference>
<dbReference type="SUPFAM" id="SSF53738">
    <property type="entry name" value="Phosphoglucomutase, first 3 domains"/>
    <property type="match status" value="1"/>
</dbReference>
<dbReference type="InterPro" id="IPR005846">
    <property type="entry name" value="A-D-PHexomutase_a/b/a-III"/>
</dbReference>
<sequence>MGYEESYGYLIGTDVRDKDAVVSTMMVAEMAAYYKSQGMTLVERLDAIFEEVGYYLEDLIAMTMKGKEGMEKIGAIMNYMRNQAPT</sequence>
<keyword evidence="2" id="KW-0460">Magnesium</keyword>
<dbReference type="InterPro" id="IPR016055">
    <property type="entry name" value="A-D-PHexomutase_a/b/a-I/II/III"/>
</dbReference>
<evidence type="ECO:0000256" key="3">
    <source>
        <dbReference type="ARBA" id="ARBA00023235"/>
    </source>
</evidence>
<evidence type="ECO:0000256" key="1">
    <source>
        <dbReference type="ARBA" id="ARBA00022723"/>
    </source>
</evidence>
<keyword evidence="1" id="KW-0479">Metal-binding</keyword>
<protein>
    <submittedName>
        <fullName evidence="5">Phospho-sugar mutase</fullName>
    </submittedName>
</protein>
<evidence type="ECO:0000313" key="5">
    <source>
        <dbReference type="EMBL" id="GKT31218.1"/>
    </source>
</evidence>
<feature type="domain" description="Alpha-D-phosphohexomutase alpha/beta/alpha" evidence="4">
    <location>
        <begin position="1"/>
        <end position="50"/>
    </location>
</feature>